<evidence type="ECO:0000313" key="4">
    <source>
        <dbReference type="Proteomes" id="UP000536640"/>
    </source>
</evidence>
<keyword evidence="1" id="KW-1133">Transmembrane helix</keyword>
<dbReference type="AlphaFoldDB" id="A0A840R0U4"/>
<protein>
    <submittedName>
        <fullName evidence="3">Membrane protein YqaA with SNARE-associated domain</fullName>
    </submittedName>
</protein>
<accession>A0A840R0U4</accession>
<keyword evidence="1" id="KW-0472">Membrane</keyword>
<gene>
    <name evidence="3" type="ORF">HNQ57_000443</name>
</gene>
<dbReference type="InterPro" id="IPR032816">
    <property type="entry name" value="VTT_dom"/>
</dbReference>
<keyword evidence="1" id="KW-0812">Transmembrane</keyword>
<name>A0A840R0U4_9GAMM</name>
<dbReference type="GO" id="GO:0005886">
    <property type="term" value="C:plasma membrane"/>
    <property type="evidence" value="ECO:0007669"/>
    <property type="project" value="UniProtKB-ARBA"/>
</dbReference>
<proteinExistence type="predicted"/>
<evidence type="ECO:0000256" key="1">
    <source>
        <dbReference type="SAM" id="Phobius"/>
    </source>
</evidence>
<dbReference type="Proteomes" id="UP000536640">
    <property type="component" value="Unassembled WGS sequence"/>
</dbReference>
<dbReference type="PANTHER" id="PTHR42709:SF4">
    <property type="entry name" value="INNER MEMBRANE PROTEIN YQAA"/>
    <property type="match status" value="1"/>
</dbReference>
<dbReference type="InterPro" id="IPR051311">
    <property type="entry name" value="DedA_domain"/>
</dbReference>
<evidence type="ECO:0000259" key="2">
    <source>
        <dbReference type="Pfam" id="PF09335"/>
    </source>
</evidence>
<feature type="transmembrane region" description="Helical" evidence="1">
    <location>
        <begin position="39"/>
        <end position="59"/>
    </location>
</feature>
<feature type="domain" description="VTT" evidence="2">
    <location>
        <begin position="36"/>
        <end position="135"/>
    </location>
</feature>
<reference evidence="3 4" key="1">
    <citation type="submission" date="2020-08" db="EMBL/GenBank/DDBJ databases">
        <title>Genomic Encyclopedia of Type Strains, Phase IV (KMG-IV): sequencing the most valuable type-strain genomes for metagenomic binning, comparative biology and taxonomic classification.</title>
        <authorList>
            <person name="Goeker M."/>
        </authorList>
    </citation>
    <scope>NUCLEOTIDE SEQUENCE [LARGE SCALE GENOMIC DNA]</scope>
    <source>
        <strain evidence="3 4">DSM 25701</strain>
    </source>
</reference>
<keyword evidence="4" id="KW-1185">Reference proteome</keyword>
<dbReference type="RefSeq" id="WP_184460975.1">
    <property type="nucleotide sequence ID" value="NZ_JACHHW010000001.1"/>
</dbReference>
<comment type="caution">
    <text evidence="3">The sequence shown here is derived from an EMBL/GenBank/DDBJ whole genome shotgun (WGS) entry which is preliminary data.</text>
</comment>
<organism evidence="3 4">
    <name type="scientific">Zhongshania antarctica</name>
    <dbReference type="NCBI Taxonomy" id="641702"/>
    <lineage>
        <taxon>Bacteria</taxon>
        <taxon>Pseudomonadati</taxon>
        <taxon>Pseudomonadota</taxon>
        <taxon>Gammaproteobacteria</taxon>
        <taxon>Cellvibrionales</taxon>
        <taxon>Spongiibacteraceae</taxon>
        <taxon>Zhongshania</taxon>
    </lineage>
</organism>
<sequence>MISSYLLLFTVAFGAATLLPFYSEILLVSQLREGLHPGWLWLAATTGNTLGAGVNWWMGAKLVQYADRRWFPARKADIQRAQNWFTRYGQWTLLMSWMPIGGDALTVVGGMMKVPAPAFFILVGIGKGVRYALVIIGLAAF</sequence>
<dbReference type="EMBL" id="JACHHW010000001">
    <property type="protein sequence ID" value="MBB5186184.1"/>
    <property type="molecule type" value="Genomic_DNA"/>
</dbReference>
<dbReference type="Pfam" id="PF09335">
    <property type="entry name" value="VTT_dom"/>
    <property type="match status" value="1"/>
</dbReference>
<feature type="transmembrane region" description="Helical" evidence="1">
    <location>
        <begin position="118"/>
        <end position="140"/>
    </location>
</feature>
<dbReference type="PANTHER" id="PTHR42709">
    <property type="entry name" value="ALKALINE PHOSPHATASE LIKE PROTEIN"/>
    <property type="match status" value="1"/>
</dbReference>
<evidence type="ECO:0000313" key="3">
    <source>
        <dbReference type="EMBL" id="MBB5186184.1"/>
    </source>
</evidence>